<dbReference type="EMBL" id="CAJNRD030001117">
    <property type="protein sequence ID" value="CAG5077542.1"/>
    <property type="molecule type" value="Genomic_DNA"/>
</dbReference>
<dbReference type="GO" id="GO:0008081">
    <property type="term" value="F:phosphoric diester hydrolase activity"/>
    <property type="evidence" value="ECO:0007669"/>
    <property type="project" value="InterPro"/>
</dbReference>
<gene>
    <name evidence="3" type="ORF">HICCMSTLAB_LOCUS2493</name>
</gene>
<dbReference type="GO" id="GO:0006629">
    <property type="term" value="P:lipid metabolic process"/>
    <property type="evidence" value="ECO:0007669"/>
    <property type="project" value="InterPro"/>
</dbReference>
<dbReference type="PANTHER" id="PTHR13593:SF113">
    <property type="entry name" value="SI:DKEY-266F7.9"/>
    <property type="match status" value="1"/>
</dbReference>
<reference evidence="3" key="1">
    <citation type="submission" date="2021-04" db="EMBL/GenBank/DDBJ databases">
        <authorList>
            <person name="Chebbi M.A.C M."/>
        </authorList>
    </citation>
    <scope>NUCLEOTIDE SEQUENCE</scope>
</reference>
<organism evidence="3 4">
    <name type="scientific">Cotesia congregata</name>
    <name type="common">Parasitoid wasp</name>
    <name type="synonym">Apanteles congregatus</name>
    <dbReference type="NCBI Taxonomy" id="51543"/>
    <lineage>
        <taxon>Eukaryota</taxon>
        <taxon>Metazoa</taxon>
        <taxon>Ecdysozoa</taxon>
        <taxon>Arthropoda</taxon>
        <taxon>Hexapoda</taxon>
        <taxon>Insecta</taxon>
        <taxon>Pterygota</taxon>
        <taxon>Neoptera</taxon>
        <taxon>Endopterygota</taxon>
        <taxon>Hymenoptera</taxon>
        <taxon>Apocrita</taxon>
        <taxon>Ichneumonoidea</taxon>
        <taxon>Braconidae</taxon>
        <taxon>Microgastrinae</taxon>
        <taxon>Cotesia</taxon>
    </lineage>
</organism>
<accession>A0A8J2H641</accession>
<dbReference type="AlphaFoldDB" id="A0A8J2H641"/>
<comment type="caution">
    <text evidence="3">The sequence shown here is derived from an EMBL/GenBank/DDBJ whole genome shotgun (WGS) entry which is preliminary data.</text>
</comment>
<keyword evidence="1" id="KW-0732">Signal</keyword>
<dbReference type="PROSITE" id="PS50007">
    <property type="entry name" value="PIPLC_X_DOMAIN"/>
    <property type="match status" value="1"/>
</dbReference>
<dbReference type="SMART" id="SM00148">
    <property type="entry name" value="PLCXc"/>
    <property type="match status" value="1"/>
</dbReference>
<proteinExistence type="predicted"/>
<evidence type="ECO:0000313" key="4">
    <source>
        <dbReference type="Proteomes" id="UP000786811"/>
    </source>
</evidence>
<evidence type="ECO:0000259" key="2">
    <source>
        <dbReference type="SMART" id="SM00148"/>
    </source>
</evidence>
<dbReference type="SUPFAM" id="SSF51695">
    <property type="entry name" value="PLC-like phosphodiesterases"/>
    <property type="match status" value="1"/>
</dbReference>
<keyword evidence="4" id="KW-1185">Reference proteome</keyword>
<dbReference type="Gene3D" id="3.20.20.190">
    <property type="entry name" value="Phosphatidylinositol (PI) phosphodiesterase"/>
    <property type="match status" value="1"/>
</dbReference>
<feature type="domain" description="Phosphatidylinositol-specific phospholipase C X" evidence="2">
    <location>
        <begin position="45"/>
        <end position="184"/>
    </location>
</feature>
<dbReference type="Proteomes" id="UP000786811">
    <property type="component" value="Unassembled WGS sequence"/>
</dbReference>
<name>A0A8J2H641_COTCN</name>
<dbReference type="InterPro" id="IPR017946">
    <property type="entry name" value="PLC-like_Pdiesterase_TIM-brl"/>
</dbReference>
<dbReference type="PANTHER" id="PTHR13593">
    <property type="match status" value="1"/>
</dbReference>
<feature type="signal peptide" evidence="1">
    <location>
        <begin position="1"/>
        <end position="22"/>
    </location>
</feature>
<sequence>MKTKFEALPIVILGILCGFAGACNSGQTFQNHKNFFSRLPGAQKLNTLALIGTHDSATYKSPLLIAQTQTLTITEQLHAGIRVFDMRVRRIDNVFTMHHDLIYLKLRFGNIINDVKNFLESYPHELVIMFMQEEYVAENSNMNECEILLNKYILQNGGENLFVQNWSVEDTIEKHRGKILLASSHRGFRQCTTNLPCREQNKWELSSSFQRPEKWKAIKDLQYAIIDSVIRNLCYINYLSAHGGVLGPYEIANHDSYESIINERFRVPGINQRMQKFFCNYGTVLYIVMADYPTTELIDVIVNSNFSPSCEDYYYD</sequence>
<feature type="chain" id="PRO_5035173666" evidence="1">
    <location>
        <begin position="23"/>
        <end position="316"/>
    </location>
</feature>
<evidence type="ECO:0000313" key="3">
    <source>
        <dbReference type="EMBL" id="CAG5077542.1"/>
    </source>
</evidence>
<dbReference type="InterPro" id="IPR051057">
    <property type="entry name" value="PI-PLC_domain"/>
</dbReference>
<protein>
    <submittedName>
        <fullName evidence="3">Vpcc4</fullName>
    </submittedName>
</protein>
<dbReference type="Pfam" id="PF26146">
    <property type="entry name" value="PI-PLC_X"/>
    <property type="match status" value="1"/>
</dbReference>
<evidence type="ECO:0000256" key="1">
    <source>
        <dbReference type="SAM" id="SignalP"/>
    </source>
</evidence>
<dbReference type="OrthoDB" id="7697653at2759"/>
<dbReference type="InterPro" id="IPR000909">
    <property type="entry name" value="PLipase_C_PInositol-sp_X_dom"/>
</dbReference>
<dbReference type="PROSITE" id="PS51257">
    <property type="entry name" value="PROKAR_LIPOPROTEIN"/>
    <property type="match status" value="1"/>
</dbReference>